<keyword evidence="1" id="KW-0812">Transmembrane</keyword>
<evidence type="ECO:0000256" key="1">
    <source>
        <dbReference type="SAM" id="Phobius"/>
    </source>
</evidence>
<sequence length="49" mass="6192">MTKNRIKYFVIEFIILFVFLMIFYWIFYEEMNWLLIIIIPIVFPLLMLV</sequence>
<feature type="transmembrane region" description="Helical" evidence="1">
    <location>
        <begin position="33"/>
        <end position="48"/>
    </location>
</feature>
<proteinExistence type="predicted"/>
<gene>
    <name evidence="2" type="ORF">ACFSBH_12310</name>
</gene>
<name>A0ABW4HTF5_9BACI</name>
<organism evidence="2 3">
    <name type="scientific">Oceanobacillus luteolus</name>
    <dbReference type="NCBI Taxonomy" id="1274358"/>
    <lineage>
        <taxon>Bacteria</taxon>
        <taxon>Bacillati</taxon>
        <taxon>Bacillota</taxon>
        <taxon>Bacilli</taxon>
        <taxon>Bacillales</taxon>
        <taxon>Bacillaceae</taxon>
        <taxon>Oceanobacillus</taxon>
    </lineage>
</organism>
<dbReference type="RefSeq" id="WP_379597769.1">
    <property type="nucleotide sequence ID" value="NZ_JBHUDE010000083.1"/>
</dbReference>
<comment type="caution">
    <text evidence="2">The sequence shown here is derived from an EMBL/GenBank/DDBJ whole genome shotgun (WGS) entry which is preliminary data.</text>
</comment>
<accession>A0ABW4HTF5</accession>
<protein>
    <recommendedName>
        <fullName evidence="4">AI-2E family transporter</fullName>
    </recommendedName>
</protein>
<evidence type="ECO:0008006" key="4">
    <source>
        <dbReference type="Google" id="ProtNLM"/>
    </source>
</evidence>
<keyword evidence="1" id="KW-0472">Membrane</keyword>
<dbReference type="Proteomes" id="UP001597221">
    <property type="component" value="Unassembled WGS sequence"/>
</dbReference>
<feature type="transmembrane region" description="Helical" evidence="1">
    <location>
        <begin position="9"/>
        <end position="27"/>
    </location>
</feature>
<keyword evidence="1" id="KW-1133">Transmembrane helix</keyword>
<dbReference type="EMBL" id="JBHUDE010000083">
    <property type="protein sequence ID" value="MFD1608430.1"/>
    <property type="molecule type" value="Genomic_DNA"/>
</dbReference>
<keyword evidence="3" id="KW-1185">Reference proteome</keyword>
<evidence type="ECO:0000313" key="2">
    <source>
        <dbReference type="EMBL" id="MFD1608430.1"/>
    </source>
</evidence>
<reference evidence="3" key="1">
    <citation type="journal article" date="2019" name="Int. J. Syst. Evol. Microbiol.">
        <title>The Global Catalogue of Microorganisms (GCM) 10K type strain sequencing project: providing services to taxonomists for standard genome sequencing and annotation.</title>
        <authorList>
            <consortium name="The Broad Institute Genomics Platform"/>
            <consortium name="The Broad Institute Genome Sequencing Center for Infectious Disease"/>
            <person name="Wu L."/>
            <person name="Ma J."/>
        </authorList>
    </citation>
    <scope>NUCLEOTIDE SEQUENCE [LARGE SCALE GENOMIC DNA]</scope>
    <source>
        <strain evidence="3">CGMCC 1.12376</strain>
    </source>
</reference>
<evidence type="ECO:0000313" key="3">
    <source>
        <dbReference type="Proteomes" id="UP001597221"/>
    </source>
</evidence>